<dbReference type="InterPro" id="IPR046787">
    <property type="entry name" value="DnaT_2"/>
</dbReference>
<gene>
    <name evidence="2" type="ORF">Defa_20400</name>
</gene>
<reference evidence="2 3" key="1">
    <citation type="journal article" date="2025" name="Int. J. Syst. Evol. Microbiol.">
        <title>Desulfovibrio falkowii sp. nov., Porphyromonas miyakawae sp. nov., Mediterraneibacter flintii sp. nov. and Owariibacterium komagatae gen. nov., sp. nov., isolated from human faeces.</title>
        <authorList>
            <person name="Hamaguchi T."/>
            <person name="Ohara M."/>
            <person name="Hisatomi A."/>
            <person name="Sekiguchi K."/>
            <person name="Takeda J.I."/>
            <person name="Ueyama J."/>
            <person name="Ito M."/>
            <person name="Nishiwaki H."/>
            <person name="Ogi T."/>
            <person name="Hirayama M."/>
            <person name="Ohkuma M."/>
            <person name="Sakamoto M."/>
            <person name="Ohno K."/>
        </authorList>
    </citation>
    <scope>NUCLEOTIDE SEQUENCE [LARGE SCALE GENOMIC DNA]</scope>
    <source>
        <strain evidence="2 3">13CB8C</strain>
    </source>
</reference>
<proteinExistence type="predicted"/>
<dbReference type="RefSeq" id="WP_407844809.1">
    <property type="nucleotide sequence ID" value="NZ_BAAFSG010000001.1"/>
</dbReference>
<dbReference type="Proteomes" id="UP001628192">
    <property type="component" value="Unassembled WGS sequence"/>
</dbReference>
<comment type="caution">
    <text evidence="2">The sequence shown here is derived from an EMBL/GenBank/DDBJ whole genome shotgun (WGS) entry which is preliminary data.</text>
</comment>
<organism evidence="2 3">
    <name type="scientific">Desulfovibrio falkowii</name>
    <dbReference type="NCBI Taxonomy" id="3136602"/>
    <lineage>
        <taxon>Bacteria</taxon>
        <taxon>Pseudomonadati</taxon>
        <taxon>Thermodesulfobacteriota</taxon>
        <taxon>Desulfovibrionia</taxon>
        <taxon>Desulfovibrionales</taxon>
        <taxon>Desulfovibrionaceae</taxon>
        <taxon>Desulfovibrio</taxon>
    </lineage>
</organism>
<name>A0ABQ0E9Y0_9BACT</name>
<accession>A0ABQ0E9Y0</accession>
<feature type="domain" description="Putative DnaT-like" evidence="1">
    <location>
        <begin position="4"/>
        <end position="205"/>
    </location>
</feature>
<protein>
    <recommendedName>
        <fullName evidence="1">Putative DnaT-like domain-containing protein</fullName>
    </recommendedName>
</protein>
<dbReference type="Pfam" id="PF20557">
    <property type="entry name" value="DnaT_2"/>
    <property type="match status" value="1"/>
</dbReference>
<dbReference type="EMBL" id="BAAFSG010000001">
    <property type="protein sequence ID" value="GAB1254553.1"/>
    <property type="molecule type" value="Genomic_DNA"/>
</dbReference>
<evidence type="ECO:0000259" key="1">
    <source>
        <dbReference type="Pfam" id="PF20557"/>
    </source>
</evidence>
<evidence type="ECO:0000313" key="2">
    <source>
        <dbReference type="EMBL" id="GAB1254553.1"/>
    </source>
</evidence>
<evidence type="ECO:0000313" key="3">
    <source>
        <dbReference type="Proteomes" id="UP001628192"/>
    </source>
</evidence>
<keyword evidence="3" id="KW-1185">Reference proteome</keyword>
<sequence>MPIIVVEDGSATNPNANSYISLADADAYLVPRGLWPVTPDVPGENEGDPAVPDPVMTAAKESALLRAADYLNTLQWYGQSVDWQRTMAWPRIGVPQPGGSKGAVLPDNIVPKAVAQAQAELAGLIYGGTNPLAPVERGGKVIAESHSTTEGSIDVIGGDSKSDSYTYADGAPIETYFPAVSGLLRALLVVTPGKNGARMVEAGRG</sequence>